<proteinExistence type="predicted"/>
<dbReference type="Proteomes" id="UP000277457">
    <property type="component" value="Unassembled WGS sequence"/>
</dbReference>
<feature type="region of interest" description="Disordered" evidence="1">
    <location>
        <begin position="383"/>
        <end position="405"/>
    </location>
</feature>
<dbReference type="InterPro" id="IPR036890">
    <property type="entry name" value="HATPase_C_sf"/>
</dbReference>
<evidence type="ECO:0000313" key="3">
    <source>
        <dbReference type="Proteomes" id="UP000277457"/>
    </source>
</evidence>
<organism evidence="2 3">
    <name type="scientific">Aerophobetes bacterium</name>
    <dbReference type="NCBI Taxonomy" id="2030807"/>
    <lineage>
        <taxon>Bacteria</taxon>
        <taxon>Candidatus Aerophobota</taxon>
    </lineage>
</organism>
<sequence length="507" mass="57751">MRQTRVDLLHLLEDLRDGYSTPLEETIIIELVANALDARASKISFKTNKTKAIIEVVDNGVGMDSEEFESYHDIAATTKIRGKGIGFAGVGIKLALLVAEKVITETRKKSFHSSSEWSLEDRYHAPWDYLNLKTLSQDGTRVIICLKDKSSSLLSSKFIEKVIQERYRPLLDDNFYKIFRSIYPEGIEFKVNRKKLRLRKFSPVLPPHRFFVFLGRKRKAVGIGYVLKSSRKLSEEERGIGISTYGKVIKRGWDWLMLNAKNPDEVTGLVEVPELAECLTTNKSDFRKDSAHLKKYYKYRKAIQRAVLKELERIGEAPVPQEKVERGLRRLGREIQQIIQNLAYNFPELDELFPKTRREKKVQGVIPDTDAQLVARETLGVESMTGTMGGGGTGEGIEAAPGDTPEMRLEVSESPEKRGRVHTGRIRRSGIQVAFDEDPQKGVLGWLIGDTIYINRAHPAYAKAKERGVETYHYLFTIAWVLSQYIEDKKSPLEFINQFLVAWGSVR</sequence>
<dbReference type="Pfam" id="PF13589">
    <property type="entry name" value="HATPase_c_3"/>
    <property type="match status" value="1"/>
</dbReference>
<accession>A0A662D4L4</accession>
<dbReference type="EMBL" id="QMPY01000058">
    <property type="protein sequence ID" value="RLE07919.1"/>
    <property type="molecule type" value="Genomic_DNA"/>
</dbReference>
<name>A0A662D4L4_UNCAE</name>
<reference evidence="2 3" key="1">
    <citation type="submission" date="2018-06" db="EMBL/GenBank/DDBJ databases">
        <title>Extensive metabolic versatility and redundancy in microbially diverse, dynamic hydrothermal sediments.</title>
        <authorList>
            <person name="Dombrowski N."/>
            <person name="Teske A."/>
            <person name="Baker B.J."/>
        </authorList>
    </citation>
    <scope>NUCLEOTIDE SEQUENCE [LARGE SCALE GENOMIC DNA]</scope>
    <source>
        <strain evidence="2">B7_G13</strain>
    </source>
</reference>
<comment type="caution">
    <text evidence="2">The sequence shown here is derived from an EMBL/GenBank/DDBJ whole genome shotgun (WGS) entry which is preliminary data.</text>
</comment>
<evidence type="ECO:0008006" key="4">
    <source>
        <dbReference type="Google" id="ProtNLM"/>
    </source>
</evidence>
<gene>
    <name evidence="2" type="ORF">DRZ78_02160</name>
</gene>
<dbReference type="Gene3D" id="3.30.565.10">
    <property type="entry name" value="Histidine kinase-like ATPase, C-terminal domain"/>
    <property type="match status" value="1"/>
</dbReference>
<dbReference type="AlphaFoldDB" id="A0A662D4L4"/>
<evidence type="ECO:0000313" key="2">
    <source>
        <dbReference type="EMBL" id="RLE07919.1"/>
    </source>
</evidence>
<dbReference type="SUPFAM" id="SSF55874">
    <property type="entry name" value="ATPase domain of HSP90 chaperone/DNA topoisomerase II/histidine kinase"/>
    <property type="match status" value="1"/>
</dbReference>
<protein>
    <recommendedName>
        <fullName evidence="4">ATP-binding protein</fullName>
    </recommendedName>
</protein>
<evidence type="ECO:0000256" key="1">
    <source>
        <dbReference type="SAM" id="MobiDB-lite"/>
    </source>
</evidence>